<dbReference type="InterPro" id="IPR031709">
    <property type="entry name" value="PutAbiC"/>
</dbReference>
<organism evidence="2 3">
    <name type="scientific">Dyadobacter subterraneus</name>
    <dbReference type="NCBI Taxonomy" id="2773304"/>
    <lineage>
        <taxon>Bacteria</taxon>
        <taxon>Pseudomonadati</taxon>
        <taxon>Bacteroidota</taxon>
        <taxon>Cytophagia</taxon>
        <taxon>Cytophagales</taxon>
        <taxon>Spirosomataceae</taxon>
        <taxon>Dyadobacter</taxon>
    </lineage>
</organism>
<protein>
    <recommendedName>
        <fullName evidence="4">Phage abortive infection protein</fullName>
    </recommendedName>
</protein>
<keyword evidence="1" id="KW-1133">Transmembrane helix</keyword>
<comment type="caution">
    <text evidence="2">The sequence shown here is derived from an EMBL/GenBank/DDBJ whole genome shotgun (WGS) entry which is preliminary data.</text>
</comment>
<keyword evidence="1" id="KW-0812">Transmembrane</keyword>
<gene>
    <name evidence="2" type="ORF">IEE83_01750</name>
</gene>
<evidence type="ECO:0000313" key="2">
    <source>
        <dbReference type="EMBL" id="MBE9460594.1"/>
    </source>
</evidence>
<keyword evidence="3" id="KW-1185">Reference proteome</keyword>
<dbReference type="Pfam" id="PF16872">
    <property type="entry name" value="putAbiC"/>
    <property type="match status" value="1"/>
</dbReference>
<name>A0ABR9W8N7_9BACT</name>
<keyword evidence="1" id="KW-0472">Membrane</keyword>
<evidence type="ECO:0008006" key="4">
    <source>
        <dbReference type="Google" id="ProtNLM"/>
    </source>
</evidence>
<reference evidence="3" key="1">
    <citation type="submission" date="2023-07" db="EMBL/GenBank/DDBJ databases">
        <title>Dyadobacter sp. nov 'subterranea' isolated from contaminted grondwater.</title>
        <authorList>
            <person name="Szabo I."/>
            <person name="Al-Omari J."/>
            <person name="Szerdahelyi S.G."/>
            <person name="Rado J."/>
        </authorList>
    </citation>
    <scope>NUCLEOTIDE SEQUENCE [LARGE SCALE GENOMIC DNA]</scope>
    <source>
        <strain evidence="3">UP-52</strain>
    </source>
</reference>
<feature type="transmembrane region" description="Helical" evidence="1">
    <location>
        <begin position="7"/>
        <end position="30"/>
    </location>
</feature>
<sequence>MKKPQQSFALWAFIITLLWLISWICIDKFIDSENRGTFGDKFGAVNALFSGLALAGIIYSLSMQKQELALQRQELTATRNEFRQQNFENVFFNLLKNQQDITNSNIAVIEELEHIAKTRKFSAKGREFFHFSRRELRRIQSALDREKFERYDYEYYATLPAIGYSSAEEAEEADGHLWPDASREFTVSYYRISKDQWNTYRRLEPVQKGILCYQIFHQKYHYIVAHYFRNILHILNFLEVNEIQERSSTVDIVDAKRAVEKYAQYSQYIHSQMSGPELMLLYYYCLDNADMMRLVKKYNLLNSLMKRQLINVGHVIEGIFTASSENERT</sequence>
<evidence type="ECO:0000313" key="3">
    <source>
        <dbReference type="Proteomes" id="UP000634134"/>
    </source>
</evidence>
<dbReference type="RefSeq" id="WP_194118920.1">
    <property type="nucleotide sequence ID" value="NZ_JACYGY010000001.1"/>
</dbReference>
<dbReference type="Proteomes" id="UP000634134">
    <property type="component" value="Unassembled WGS sequence"/>
</dbReference>
<accession>A0ABR9W8N7</accession>
<proteinExistence type="predicted"/>
<dbReference type="EMBL" id="JACYGY010000001">
    <property type="protein sequence ID" value="MBE9460594.1"/>
    <property type="molecule type" value="Genomic_DNA"/>
</dbReference>
<evidence type="ECO:0000256" key="1">
    <source>
        <dbReference type="SAM" id="Phobius"/>
    </source>
</evidence>
<feature type="transmembrane region" description="Helical" evidence="1">
    <location>
        <begin position="42"/>
        <end position="62"/>
    </location>
</feature>